<name>A0ABT8C345_9BACT</name>
<dbReference type="EMBL" id="JAUFQS010000003">
    <property type="protein sequence ID" value="MDN3686792.1"/>
    <property type="molecule type" value="Genomic_DNA"/>
</dbReference>
<dbReference type="RefSeq" id="WP_163384933.1">
    <property type="nucleotide sequence ID" value="NZ_JAUFQS010000003.1"/>
</dbReference>
<gene>
    <name evidence="1" type="ORF">QWZ15_03020</name>
</gene>
<protein>
    <submittedName>
        <fullName evidence="1">Uncharacterized protein</fullName>
    </submittedName>
</protein>
<evidence type="ECO:0000313" key="2">
    <source>
        <dbReference type="Proteomes" id="UP001236663"/>
    </source>
</evidence>
<accession>A0ABT8C345</accession>
<comment type="caution">
    <text evidence="1">The sequence shown here is derived from an EMBL/GenBank/DDBJ whole genome shotgun (WGS) entry which is preliminary data.</text>
</comment>
<organism evidence="1 2">
    <name type="scientific">Cyclobacterium jeungdonense</name>
    <dbReference type="NCBI Taxonomy" id="708087"/>
    <lineage>
        <taxon>Bacteria</taxon>
        <taxon>Pseudomonadati</taxon>
        <taxon>Bacteroidota</taxon>
        <taxon>Cytophagia</taxon>
        <taxon>Cytophagales</taxon>
        <taxon>Cyclobacteriaceae</taxon>
        <taxon>Cyclobacterium</taxon>
    </lineage>
</organism>
<keyword evidence="2" id="KW-1185">Reference proteome</keyword>
<dbReference type="Proteomes" id="UP001236663">
    <property type="component" value="Unassembled WGS sequence"/>
</dbReference>
<evidence type="ECO:0000313" key="1">
    <source>
        <dbReference type="EMBL" id="MDN3686792.1"/>
    </source>
</evidence>
<reference evidence="2" key="1">
    <citation type="journal article" date="2019" name="Int. J. Syst. Evol. Microbiol.">
        <title>The Global Catalogue of Microorganisms (GCM) 10K type strain sequencing project: providing services to taxonomists for standard genome sequencing and annotation.</title>
        <authorList>
            <consortium name="The Broad Institute Genomics Platform"/>
            <consortium name="The Broad Institute Genome Sequencing Center for Infectious Disease"/>
            <person name="Wu L."/>
            <person name="Ma J."/>
        </authorList>
    </citation>
    <scope>NUCLEOTIDE SEQUENCE [LARGE SCALE GENOMIC DNA]</scope>
    <source>
        <strain evidence="2">CECT 7706</strain>
    </source>
</reference>
<proteinExistence type="predicted"/>
<sequence length="132" mass="15524">MNKKEVDNFEKYQTQLEGLLSEIGVLAKKSPNDGVNKFKLIFINEVIQEANTILGDKYKPFDSFNEFDEDELPSNSDVTFIMSQYLNCFEKLRADNIYADQKFEGNRYVYNWFWRIDGKKSDIKTAQPKKIK</sequence>